<protein>
    <submittedName>
        <fullName evidence="2">XRE family transcriptional regulator</fullName>
    </submittedName>
</protein>
<keyword evidence="1" id="KW-0238">DNA-binding</keyword>
<dbReference type="CDD" id="cd00093">
    <property type="entry name" value="HTH_XRE"/>
    <property type="match status" value="1"/>
</dbReference>
<dbReference type="SUPFAM" id="SSF47413">
    <property type="entry name" value="lambda repressor-like DNA-binding domains"/>
    <property type="match status" value="1"/>
</dbReference>
<dbReference type="GO" id="GO:0003677">
    <property type="term" value="F:DNA binding"/>
    <property type="evidence" value="ECO:0007669"/>
    <property type="project" value="UniProtKB-KW"/>
</dbReference>
<accession>A0A7C2B4Z5</accession>
<gene>
    <name evidence="2" type="ORF">ENP47_01080</name>
</gene>
<dbReference type="PROSITE" id="PS50943">
    <property type="entry name" value="HTH_CROC1"/>
    <property type="match status" value="1"/>
</dbReference>
<dbReference type="InterPro" id="IPR010982">
    <property type="entry name" value="Lambda_DNA-bd_dom_sf"/>
</dbReference>
<dbReference type="EMBL" id="DSJL01000001">
    <property type="protein sequence ID" value="HEF64199.1"/>
    <property type="molecule type" value="Genomic_DNA"/>
</dbReference>
<sequence length="104" mass="11785">MSATSGSSQTFAEVLRRERKRRGWTQAQLAERLQVRQSAISHWESGRERPALEHLLLLLLLFPDLLTTLTLEERRQLYNLTRVQRALATECLCSGCRCGASTAA</sequence>
<evidence type="ECO:0000256" key="1">
    <source>
        <dbReference type="ARBA" id="ARBA00023125"/>
    </source>
</evidence>
<dbReference type="Pfam" id="PF01381">
    <property type="entry name" value="HTH_3"/>
    <property type="match status" value="1"/>
</dbReference>
<reference evidence="2" key="1">
    <citation type="journal article" date="2020" name="mSystems">
        <title>Genome- and Community-Level Interaction Insights into Carbon Utilization and Element Cycling Functions of Hydrothermarchaeota in Hydrothermal Sediment.</title>
        <authorList>
            <person name="Zhou Z."/>
            <person name="Liu Y."/>
            <person name="Xu W."/>
            <person name="Pan J."/>
            <person name="Luo Z.H."/>
            <person name="Li M."/>
        </authorList>
    </citation>
    <scope>NUCLEOTIDE SEQUENCE [LARGE SCALE GENOMIC DNA]</scope>
    <source>
        <strain evidence="2">SpSt-222</strain>
    </source>
</reference>
<dbReference type="AlphaFoldDB" id="A0A7C2B4Z5"/>
<dbReference type="Gene3D" id="1.10.260.40">
    <property type="entry name" value="lambda repressor-like DNA-binding domains"/>
    <property type="match status" value="1"/>
</dbReference>
<evidence type="ECO:0000313" key="2">
    <source>
        <dbReference type="EMBL" id="HEF64199.1"/>
    </source>
</evidence>
<name>A0A7C2B4Z5_THERO</name>
<organism evidence="2">
    <name type="scientific">Thermomicrobium roseum</name>
    <dbReference type="NCBI Taxonomy" id="500"/>
    <lineage>
        <taxon>Bacteria</taxon>
        <taxon>Pseudomonadati</taxon>
        <taxon>Thermomicrobiota</taxon>
        <taxon>Thermomicrobia</taxon>
        <taxon>Thermomicrobiales</taxon>
        <taxon>Thermomicrobiaceae</taxon>
        <taxon>Thermomicrobium</taxon>
    </lineage>
</organism>
<dbReference type="PANTHER" id="PTHR46558">
    <property type="entry name" value="TRACRIPTIONAL REGULATORY PROTEIN-RELATED-RELATED"/>
    <property type="match status" value="1"/>
</dbReference>
<comment type="caution">
    <text evidence="2">The sequence shown here is derived from an EMBL/GenBank/DDBJ whole genome shotgun (WGS) entry which is preliminary data.</text>
</comment>
<dbReference type="InterPro" id="IPR001387">
    <property type="entry name" value="Cro/C1-type_HTH"/>
</dbReference>
<proteinExistence type="predicted"/>
<dbReference type="PANTHER" id="PTHR46558:SF15">
    <property type="entry name" value="HELIX-TURN-HELIX DOMAIN PROTEIN"/>
    <property type="match status" value="1"/>
</dbReference>
<dbReference type="SMART" id="SM00530">
    <property type="entry name" value="HTH_XRE"/>
    <property type="match status" value="1"/>
</dbReference>